<dbReference type="SUPFAM" id="SSF52096">
    <property type="entry name" value="ClpP/crotonase"/>
    <property type="match status" value="1"/>
</dbReference>
<evidence type="ECO:0000259" key="9">
    <source>
        <dbReference type="Pfam" id="PF25145"/>
    </source>
</evidence>
<protein>
    <submittedName>
        <fullName evidence="10">Nodulation protein NfeD</fullName>
    </submittedName>
</protein>
<dbReference type="GO" id="GO:0016020">
    <property type="term" value="C:membrane"/>
    <property type="evidence" value="ECO:0007669"/>
    <property type="project" value="UniProtKB-SubCell"/>
</dbReference>
<dbReference type="Gene3D" id="2.40.50.140">
    <property type="entry name" value="Nucleic acid-binding proteins"/>
    <property type="match status" value="1"/>
</dbReference>
<accession>A0A7C3ZAG6</accession>
<comment type="caution">
    <text evidence="10">The sequence shown here is derived from an EMBL/GenBank/DDBJ whole genome shotgun (WGS) entry which is preliminary data.</text>
</comment>
<dbReference type="PANTHER" id="PTHR33507">
    <property type="entry name" value="INNER MEMBRANE PROTEIN YBBJ"/>
    <property type="match status" value="1"/>
</dbReference>
<feature type="domain" description="NfeD1b N-terminal" evidence="9">
    <location>
        <begin position="32"/>
        <end position="196"/>
    </location>
</feature>
<dbReference type="Pfam" id="PF25145">
    <property type="entry name" value="NfeD1b_N"/>
    <property type="match status" value="1"/>
</dbReference>
<dbReference type="InterPro" id="IPR056739">
    <property type="entry name" value="NfeD_membrane"/>
</dbReference>
<evidence type="ECO:0000256" key="2">
    <source>
        <dbReference type="ARBA" id="ARBA00022692"/>
    </source>
</evidence>
<dbReference type="FunFam" id="3.90.226.10:FF:000089">
    <property type="entry name" value="Membrane-bound serine protease"/>
    <property type="match status" value="1"/>
</dbReference>
<dbReference type="Gene3D" id="3.90.226.10">
    <property type="entry name" value="2-enoyl-CoA Hydratase, Chain A, domain 1"/>
    <property type="match status" value="1"/>
</dbReference>
<evidence type="ECO:0000256" key="6">
    <source>
        <dbReference type="SAM" id="SignalP"/>
    </source>
</evidence>
<organism evidence="10">
    <name type="scientific">Desulfobacca acetoxidans</name>
    <dbReference type="NCBI Taxonomy" id="60893"/>
    <lineage>
        <taxon>Bacteria</taxon>
        <taxon>Pseudomonadati</taxon>
        <taxon>Thermodesulfobacteriota</taxon>
        <taxon>Desulfobaccia</taxon>
        <taxon>Desulfobaccales</taxon>
        <taxon>Desulfobaccaceae</taxon>
        <taxon>Desulfobacca</taxon>
    </lineage>
</organism>
<evidence type="ECO:0000313" key="10">
    <source>
        <dbReference type="EMBL" id="HGF33492.1"/>
    </source>
</evidence>
<evidence type="ECO:0000256" key="1">
    <source>
        <dbReference type="ARBA" id="ARBA00004141"/>
    </source>
</evidence>
<keyword evidence="6" id="KW-0732">Signal</keyword>
<dbReference type="InterPro" id="IPR029045">
    <property type="entry name" value="ClpP/crotonase-like_dom_sf"/>
</dbReference>
<keyword evidence="2 5" id="KW-0812">Transmembrane</keyword>
<gene>
    <name evidence="10" type="ORF">ENW96_03755</name>
</gene>
<feature type="chain" id="PRO_5027557876" evidence="6">
    <location>
        <begin position="28"/>
        <end position="434"/>
    </location>
</feature>
<dbReference type="InterPro" id="IPR002810">
    <property type="entry name" value="NfeD-like_C"/>
</dbReference>
<feature type="transmembrane region" description="Helical" evidence="5">
    <location>
        <begin position="238"/>
        <end position="258"/>
    </location>
</feature>
<dbReference type="PANTHER" id="PTHR33507:SF4">
    <property type="entry name" value="NODULATION COMPETITIVENESS PROTEIN NFED"/>
    <property type="match status" value="1"/>
</dbReference>
<keyword evidence="4 5" id="KW-0472">Membrane</keyword>
<feature type="domain" description="NfeD-like C-terminal" evidence="7">
    <location>
        <begin position="376"/>
        <end position="430"/>
    </location>
</feature>
<evidence type="ECO:0000259" key="8">
    <source>
        <dbReference type="Pfam" id="PF24961"/>
    </source>
</evidence>
<evidence type="ECO:0000256" key="5">
    <source>
        <dbReference type="SAM" id="Phobius"/>
    </source>
</evidence>
<feature type="domain" description="NfeD integral membrane" evidence="8">
    <location>
        <begin position="243"/>
        <end position="359"/>
    </location>
</feature>
<dbReference type="InterPro" id="IPR052165">
    <property type="entry name" value="Membrane_assoc_protease"/>
</dbReference>
<reference evidence="10" key="1">
    <citation type="journal article" date="2020" name="mSystems">
        <title>Genome- and Community-Level Interaction Insights into Carbon Utilization and Element Cycling Functions of Hydrothermarchaeota in Hydrothermal Sediment.</title>
        <authorList>
            <person name="Zhou Z."/>
            <person name="Liu Y."/>
            <person name="Xu W."/>
            <person name="Pan J."/>
            <person name="Luo Z.H."/>
            <person name="Li M."/>
        </authorList>
    </citation>
    <scope>NUCLEOTIDE SEQUENCE [LARGE SCALE GENOMIC DNA]</scope>
    <source>
        <strain evidence="10">SpSt-897</strain>
    </source>
</reference>
<evidence type="ECO:0000259" key="7">
    <source>
        <dbReference type="Pfam" id="PF01957"/>
    </source>
</evidence>
<feature type="transmembrane region" description="Helical" evidence="5">
    <location>
        <begin position="288"/>
        <end position="305"/>
    </location>
</feature>
<dbReference type="EMBL" id="DTMF01000098">
    <property type="protein sequence ID" value="HGF33492.1"/>
    <property type="molecule type" value="Genomic_DNA"/>
</dbReference>
<evidence type="ECO:0000256" key="4">
    <source>
        <dbReference type="ARBA" id="ARBA00023136"/>
    </source>
</evidence>
<keyword evidence="3 5" id="KW-1133">Transmembrane helix</keyword>
<dbReference type="Pfam" id="PF24961">
    <property type="entry name" value="NfeD_membrane"/>
    <property type="match status" value="1"/>
</dbReference>
<name>A0A7C3ZAG6_9BACT</name>
<feature type="signal peptide" evidence="6">
    <location>
        <begin position="1"/>
        <end position="27"/>
    </location>
</feature>
<dbReference type="AlphaFoldDB" id="A0A7C3ZAG6"/>
<feature type="transmembrane region" description="Helical" evidence="5">
    <location>
        <begin position="312"/>
        <end position="332"/>
    </location>
</feature>
<dbReference type="InterPro" id="IPR012340">
    <property type="entry name" value="NA-bd_OB-fold"/>
</dbReference>
<dbReference type="SUPFAM" id="SSF141322">
    <property type="entry name" value="NfeD domain-like"/>
    <property type="match status" value="1"/>
</dbReference>
<proteinExistence type="predicted"/>
<dbReference type="InterPro" id="IPR056738">
    <property type="entry name" value="NfeD1b_N"/>
</dbReference>
<comment type="subcellular location">
    <subcellularLocation>
        <location evidence="1">Membrane</location>
        <topology evidence="1">Multi-pass membrane protein</topology>
    </subcellularLocation>
</comment>
<evidence type="ECO:0000256" key="3">
    <source>
        <dbReference type="ARBA" id="ARBA00022989"/>
    </source>
</evidence>
<dbReference type="CDD" id="cd07020">
    <property type="entry name" value="Clp_protease_NfeD_1"/>
    <property type="match status" value="1"/>
</dbReference>
<feature type="transmembrane region" description="Helical" evidence="5">
    <location>
        <begin position="344"/>
        <end position="364"/>
    </location>
</feature>
<dbReference type="Pfam" id="PF01957">
    <property type="entry name" value="NfeD"/>
    <property type="match status" value="1"/>
</dbReference>
<sequence>MRRTSSLLFWLLLFASLAALTTASLLAQTWAVYVLQAEGSINPGLAEFIIEGIRTAEQEKAEALVIELDTPGGLDSSMRAINQAIINAKVPIIVYVAPKGARAASAGMFITLAANVAAMAPGTNIGAAHPVSVGLGKLDKVMAEKVVNDMAAYARSLAVERGRNADWAEKAVRQSVSIDAKQAQKLKVVDLVADNLEDLLNQVNGREIKLDHEKVILKTMGVPVKTLPEPLRTRILKYIADPNVAFILMLIGLAGLYFELAHPGAVLPGVAGALSLLLAFYAFQTLPVNFIGLLLIILAFIMFFLEIYVTSYGLLSIGGVICLLLGSLMLYQKGDAGMSVAWSVLIPSVVIISLFFLAVAGLVLRSQIRRSLTGDAAMVGERGVAYTDLAPEGQVFVHGEYWKAISSVPVAAGDAVEVVKVENLILHVRPVKGP</sequence>